<dbReference type="Pfam" id="PF12333">
    <property type="entry name" value="Ipi1_N"/>
    <property type="match status" value="1"/>
</dbReference>
<feature type="compositionally biased region" description="Basic residues" evidence="4">
    <location>
        <begin position="18"/>
        <end position="27"/>
    </location>
</feature>
<evidence type="ECO:0000313" key="6">
    <source>
        <dbReference type="EMBL" id="TKA22820.1"/>
    </source>
</evidence>
<evidence type="ECO:0000256" key="4">
    <source>
        <dbReference type="SAM" id="MobiDB-lite"/>
    </source>
</evidence>
<evidence type="ECO:0000256" key="1">
    <source>
        <dbReference type="ARBA" id="ARBA00004123"/>
    </source>
</evidence>
<reference evidence="6 7" key="1">
    <citation type="submission" date="2017-03" db="EMBL/GenBank/DDBJ databases">
        <title>Genomes of endolithic fungi from Antarctica.</title>
        <authorList>
            <person name="Coleine C."/>
            <person name="Masonjones S."/>
            <person name="Stajich J.E."/>
        </authorList>
    </citation>
    <scope>NUCLEOTIDE SEQUENCE [LARGE SCALE GENOMIC DNA]</scope>
    <source>
        <strain evidence="6 7">CCFEE 6315</strain>
    </source>
</reference>
<feature type="compositionally biased region" description="Polar residues" evidence="4">
    <location>
        <begin position="219"/>
        <end position="228"/>
    </location>
</feature>
<comment type="similarity">
    <text evidence="3">Belongs to the IPI1/TEX10 family.</text>
</comment>
<dbReference type="OrthoDB" id="361362at2759"/>
<gene>
    <name evidence="6" type="ORF">B0A50_07719</name>
</gene>
<dbReference type="GO" id="GO:0006364">
    <property type="term" value="P:rRNA processing"/>
    <property type="evidence" value="ECO:0007669"/>
    <property type="project" value="UniProtKB-UniRule"/>
</dbReference>
<comment type="subcellular location">
    <subcellularLocation>
        <location evidence="1 3">Nucleus</location>
    </subcellularLocation>
</comment>
<dbReference type="Proteomes" id="UP000308549">
    <property type="component" value="Unassembled WGS sequence"/>
</dbReference>
<feature type="domain" description="Pre-rRNA-processing protein Ipi1 N-terminal" evidence="5">
    <location>
        <begin position="138"/>
        <end position="249"/>
    </location>
</feature>
<dbReference type="PANTHER" id="PTHR16056">
    <property type="entry name" value="REGULATOR OF MICROTUBULE DYNAMICS PROTEIN"/>
    <property type="match status" value="1"/>
</dbReference>
<dbReference type="GO" id="GO:0005634">
    <property type="term" value="C:nucleus"/>
    <property type="evidence" value="ECO:0007669"/>
    <property type="project" value="UniProtKB-SubCell"/>
</dbReference>
<protein>
    <recommendedName>
        <fullName evidence="3">Pre-rRNA-processing protein</fullName>
    </recommendedName>
</protein>
<keyword evidence="3" id="KW-0690">Ribosome biogenesis</keyword>
<evidence type="ECO:0000259" key="5">
    <source>
        <dbReference type="Pfam" id="PF12333"/>
    </source>
</evidence>
<dbReference type="GO" id="GO:0120330">
    <property type="term" value="C:rixosome complex"/>
    <property type="evidence" value="ECO:0007669"/>
    <property type="project" value="UniProtKB-UniRule"/>
</dbReference>
<feature type="compositionally biased region" description="Basic residues" evidence="4">
    <location>
        <begin position="1"/>
        <end position="10"/>
    </location>
</feature>
<keyword evidence="7" id="KW-1185">Reference proteome</keyword>
<comment type="caution">
    <text evidence="6">The sequence shown here is derived from an EMBL/GenBank/DDBJ whole genome shotgun (WGS) entry which is preliminary data.</text>
</comment>
<feature type="region of interest" description="Disordered" evidence="4">
    <location>
        <begin position="1"/>
        <end position="34"/>
    </location>
</feature>
<organism evidence="6 7">
    <name type="scientific">Salinomyces thailandicus</name>
    <dbReference type="NCBI Taxonomy" id="706561"/>
    <lineage>
        <taxon>Eukaryota</taxon>
        <taxon>Fungi</taxon>
        <taxon>Dikarya</taxon>
        <taxon>Ascomycota</taxon>
        <taxon>Pezizomycotina</taxon>
        <taxon>Dothideomycetes</taxon>
        <taxon>Dothideomycetidae</taxon>
        <taxon>Mycosphaerellales</taxon>
        <taxon>Teratosphaeriaceae</taxon>
        <taxon>Salinomyces</taxon>
    </lineage>
</organism>
<feature type="region of interest" description="Disordered" evidence="4">
    <location>
        <begin position="198"/>
        <end position="228"/>
    </location>
</feature>
<accession>A0A4U0TLL8</accession>
<dbReference type="AlphaFoldDB" id="A0A4U0TLL8"/>
<evidence type="ECO:0000256" key="3">
    <source>
        <dbReference type="RuleBase" id="RU368021"/>
    </source>
</evidence>
<dbReference type="InterPro" id="IPR024679">
    <property type="entry name" value="Ipi1_N"/>
</dbReference>
<proteinExistence type="inferred from homology"/>
<comment type="function">
    <text evidence="3">Component of the RIX1 complex required for processing of ITS2 sequences from 35S pre-rRNA.</text>
</comment>
<keyword evidence="2 3" id="KW-0539">Nucleus</keyword>
<dbReference type="PANTHER" id="PTHR16056:SF2">
    <property type="entry name" value="TESTIS-EXPRESSED PROTEIN 10"/>
    <property type="match status" value="1"/>
</dbReference>
<sequence length="354" mass="37636">MGSSTKKKKEKAQDFQKAKLKVGKKRPTNTNATSTSFSAKSIVFQQQSVSSGPRDANSLFNHNLSLLTSKTETQRRDALQYLTTACLACIAGGDGLPQPASVVVAKAQPLILDGNAGVRSQLLKLLKVLPANEVGGLEQVLLYTRAGMTHLATDIRLFALEVLDWLLASQGVSVMFVPGAWVKTLRTFQNLLGWHNTGGGGGATQNPSATGDTGDKWTHTTASKTTSSGLSAGGTKLLVHQLNTLAHFLTVGLTSPARDPSASVRRTVELFPLWHTDAHLLPKTSNPYGYLNLFGAPRDAEGEVYEGAEDRVEVFRELGLLASFTEGVKEAKKEGGEVGRAGSGVLKALRLAGA</sequence>
<evidence type="ECO:0000256" key="2">
    <source>
        <dbReference type="ARBA" id="ARBA00023242"/>
    </source>
</evidence>
<evidence type="ECO:0000313" key="7">
    <source>
        <dbReference type="Proteomes" id="UP000308549"/>
    </source>
</evidence>
<dbReference type="EMBL" id="NAJL01000065">
    <property type="protein sequence ID" value="TKA22820.1"/>
    <property type="molecule type" value="Genomic_DNA"/>
</dbReference>
<name>A0A4U0TLL8_9PEZI</name>
<keyword evidence="3" id="KW-0698">rRNA processing</keyword>
<comment type="subunit">
    <text evidence="3">Component of the RIX1 complex.</text>
</comment>